<evidence type="ECO:0000259" key="2">
    <source>
        <dbReference type="Pfam" id="PF09681"/>
    </source>
</evidence>
<protein>
    <submittedName>
        <fullName evidence="3">Replication protein</fullName>
    </submittedName>
</protein>
<dbReference type="Pfam" id="PF09681">
    <property type="entry name" value="Phage_rep_org_N"/>
    <property type="match status" value="1"/>
</dbReference>
<dbReference type="InterPro" id="IPR011741">
    <property type="entry name" value="Phg_2220_C"/>
</dbReference>
<sequence length="306" mass="36147">MGKEKTKIYFWLKFDKKFFENIFIKRLKKMAGGDTMTVLYIRLMLESLETDCILHYEGYFDNLVEELAIKLEVSEDDINMTLAYFTKCGLIQIDGSGNAQMPQAKAMLESETNWAKYKRETRKIGQIPTNVQPMSNQCPTEIEIDIDIEKKKDKERELDKEKEYIVEQSPTEYLFPDWLEEKYVEQVKKGNPKNFDYRIPIAYLNQKTNSNYKFVKTNTDLVKARLKDSYTLEDFKAVIDKKCSEWVNSDMEKYLRPSTLFNASKFESYLNQPEVAKSDYYQKQQGQRFSQAELDELKKPDPKYGF</sequence>
<dbReference type="InterPro" id="IPR010056">
    <property type="entry name" value="Phage_rep_org__N"/>
</dbReference>
<gene>
    <name evidence="3" type="ORF">WA04_09735</name>
</gene>
<accession>A0A837KWM4</accession>
<proteinExistence type="predicted"/>
<organism evidence="3 4">
    <name type="scientific">Streptococcus agalactiae</name>
    <dbReference type="NCBI Taxonomy" id="1311"/>
    <lineage>
        <taxon>Bacteria</taxon>
        <taxon>Bacillati</taxon>
        <taxon>Bacillota</taxon>
        <taxon>Bacilli</taxon>
        <taxon>Lactobacillales</taxon>
        <taxon>Streptococcaceae</taxon>
        <taxon>Streptococcus</taxon>
    </lineage>
</organism>
<dbReference type="Pfam" id="PF09524">
    <property type="entry name" value="Phg_2220_C"/>
    <property type="match status" value="1"/>
</dbReference>
<name>A0A837KWM4_STRAG</name>
<comment type="caution">
    <text evidence="3">The sequence shown here is derived from an EMBL/GenBank/DDBJ whole genome shotgun (WGS) entry which is preliminary data.</text>
</comment>
<evidence type="ECO:0000313" key="4">
    <source>
        <dbReference type="Proteomes" id="UP000035346"/>
    </source>
</evidence>
<dbReference type="EMBL" id="LBKL01000090">
    <property type="protein sequence ID" value="KLL35910.1"/>
    <property type="molecule type" value="Genomic_DNA"/>
</dbReference>
<dbReference type="NCBIfam" id="TIGR02220">
    <property type="entry name" value="phg_TIGR02220"/>
    <property type="match status" value="1"/>
</dbReference>
<dbReference type="RefSeq" id="WP_047209105.1">
    <property type="nucleotide sequence ID" value="NZ_LBKL01000090.1"/>
</dbReference>
<dbReference type="AlphaFoldDB" id="A0A837KWM4"/>
<evidence type="ECO:0000259" key="1">
    <source>
        <dbReference type="Pfam" id="PF09524"/>
    </source>
</evidence>
<evidence type="ECO:0000313" key="3">
    <source>
        <dbReference type="EMBL" id="KLL35910.1"/>
    </source>
</evidence>
<reference evidence="3 4" key="1">
    <citation type="journal article" date="2015" name="PLoS ONE">
        <title>Genomic analysis reveals the molecular basis for capsule loss in the group B streptococcus population.</title>
        <authorList>
            <consortium name="DEVANI Consortium"/>
            <person name="Rosini R."/>
            <person name="Campisi E."/>
            <person name="De Chiara M."/>
            <person name="Tettelin H."/>
            <person name="Rinaudo D."/>
            <person name="Toniolo C."/>
            <person name="Metruccio M."/>
            <person name="Guidotti S."/>
            <person name="Sorensen U.B."/>
            <person name="Kilian M."/>
            <person name="Ramirez M."/>
            <person name="Janulczyk R."/>
            <person name="Donati C."/>
            <person name="Grandi G."/>
            <person name="Margarit I."/>
        </authorList>
    </citation>
    <scope>NUCLEOTIDE SEQUENCE [LARGE SCALE GENOMIC DNA]</scope>
    <source>
        <strain evidence="3 4">DK-B-USS-215</strain>
    </source>
</reference>
<dbReference type="Proteomes" id="UP000035346">
    <property type="component" value="Unassembled WGS sequence"/>
</dbReference>
<dbReference type="NCBIfam" id="TIGR01714">
    <property type="entry name" value="phage_rep_org_N"/>
    <property type="match status" value="1"/>
</dbReference>
<feature type="domain" description="Phage conserved hypothetical protein C-terminal" evidence="1">
    <location>
        <begin position="201"/>
        <end position="271"/>
    </location>
</feature>
<feature type="domain" description="Phage replisome organiser N-terminal" evidence="2">
    <location>
        <begin position="11"/>
        <end position="121"/>
    </location>
</feature>